<evidence type="ECO:0000313" key="3">
    <source>
        <dbReference type="Proteomes" id="UP001470230"/>
    </source>
</evidence>
<keyword evidence="3" id="KW-1185">Reference proteome</keyword>
<accession>A0ABR2KWS2</accession>
<feature type="region of interest" description="Disordered" evidence="1">
    <location>
        <begin position="1"/>
        <end position="34"/>
    </location>
</feature>
<protein>
    <submittedName>
        <fullName evidence="2">Uncharacterized protein</fullName>
    </submittedName>
</protein>
<feature type="compositionally biased region" description="Basic residues" evidence="1">
    <location>
        <begin position="1"/>
        <end position="12"/>
    </location>
</feature>
<evidence type="ECO:0000313" key="2">
    <source>
        <dbReference type="EMBL" id="KAK8895308.1"/>
    </source>
</evidence>
<comment type="caution">
    <text evidence="2">The sequence shown here is derived from an EMBL/GenBank/DDBJ whole genome shotgun (WGS) entry which is preliminary data.</text>
</comment>
<name>A0ABR2KWS2_9EUKA</name>
<organism evidence="2 3">
    <name type="scientific">Tritrichomonas musculus</name>
    <dbReference type="NCBI Taxonomy" id="1915356"/>
    <lineage>
        <taxon>Eukaryota</taxon>
        <taxon>Metamonada</taxon>
        <taxon>Parabasalia</taxon>
        <taxon>Tritrichomonadida</taxon>
        <taxon>Tritrichomonadidae</taxon>
        <taxon>Tritrichomonas</taxon>
    </lineage>
</organism>
<dbReference type="Proteomes" id="UP001470230">
    <property type="component" value="Unassembled WGS sequence"/>
</dbReference>
<proteinExistence type="predicted"/>
<evidence type="ECO:0000256" key="1">
    <source>
        <dbReference type="SAM" id="MobiDB-lite"/>
    </source>
</evidence>
<dbReference type="EMBL" id="JAPFFF010000003">
    <property type="protein sequence ID" value="KAK8895308.1"/>
    <property type="molecule type" value="Genomic_DNA"/>
</dbReference>
<gene>
    <name evidence="2" type="ORF">M9Y10_023754</name>
</gene>
<sequence>MAQQRRRGRPRRSRDPSPPPAPKRERPSRKNFNQYQIRVKHRHINEHMDEFVESLPKEWNDGVPFTKIREKLEDYFSFEISNNGIGKLSNFHNFFYRKQKRDENQFYSLYFRKM</sequence>
<reference evidence="2 3" key="1">
    <citation type="submission" date="2024-04" db="EMBL/GenBank/DDBJ databases">
        <title>Tritrichomonas musculus Genome.</title>
        <authorList>
            <person name="Alves-Ferreira E."/>
            <person name="Grigg M."/>
            <person name="Lorenzi H."/>
            <person name="Galac M."/>
        </authorList>
    </citation>
    <scope>NUCLEOTIDE SEQUENCE [LARGE SCALE GENOMIC DNA]</scope>
    <source>
        <strain evidence="2 3">EAF2021</strain>
    </source>
</reference>